<dbReference type="EMBL" id="MNCJ02000326">
    <property type="protein sequence ID" value="KAF5783475.1"/>
    <property type="molecule type" value="Genomic_DNA"/>
</dbReference>
<gene>
    <name evidence="2" type="ORF">HannXRQ_Chr11g0345521</name>
    <name evidence="1" type="ORF">HanXRQr2_Chr11g0508371</name>
</gene>
<proteinExistence type="predicted"/>
<name>A0A251TCB3_HELAN</name>
<sequence>MYIMFYLLINRRPSLDDCQKKDDGGNWCFFKFQSHKNLRNPWISSIRTLCRPGRTR</sequence>
<keyword evidence="3" id="KW-1185">Reference proteome</keyword>
<reference evidence="1 3" key="1">
    <citation type="journal article" date="2017" name="Nature">
        <title>The sunflower genome provides insights into oil metabolism, flowering and Asterid evolution.</title>
        <authorList>
            <person name="Badouin H."/>
            <person name="Gouzy J."/>
            <person name="Grassa C.J."/>
            <person name="Murat F."/>
            <person name="Staton S.E."/>
            <person name="Cottret L."/>
            <person name="Lelandais-Briere C."/>
            <person name="Owens G.L."/>
            <person name="Carrere S."/>
            <person name="Mayjonade B."/>
            <person name="Legrand L."/>
            <person name="Gill N."/>
            <person name="Kane N.C."/>
            <person name="Bowers J.E."/>
            <person name="Hubner S."/>
            <person name="Bellec A."/>
            <person name="Berard A."/>
            <person name="Berges H."/>
            <person name="Blanchet N."/>
            <person name="Boniface M.C."/>
            <person name="Brunel D."/>
            <person name="Catrice O."/>
            <person name="Chaidir N."/>
            <person name="Claudel C."/>
            <person name="Donnadieu C."/>
            <person name="Faraut T."/>
            <person name="Fievet G."/>
            <person name="Helmstetter N."/>
            <person name="King M."/>
            <person name="Knapp S.J."/>
            <person name="Lai Z."/>
            <person name="Le Paslier M.C."/>
            <person name="Lippi Y."/>
            <person name="Lorenzon L."/>
            <person name="Mandel J.R."/>
            <person name="Marage G."/>
            <person name="Marchand G."/>
            <person name="Marquand E."/>
            <person name="Bret-Mestries E."/>
            <person name="Morien E."/>
            <person name="Nambeesan S."/>
            <person name="Nguyen T."/>
            <person name="Pegot-Espagnet P."/>
            <person name="Pouilly N."/>
            <person name="Raftis F."/>
            <person name="Sallet E."/>
            <person name="Schiex T."/>
            <person name="Thomas J."/>
            <person name="Vandecasteele C."/>
            <person name="Vares D."/>
            <person name="Vear F."/>
            <person name="Vautrin S."/>
            <person name="Crespi M."/>
            <person name="Mangin B."/>
            <person name="Burke J.M."/>
            <person name="Salse J."/>
            <person name="Munos S."/>
            <person name="Vincourt P."/>
            <person name="Rieseberg L.H."/>
            <person name="Langlade N.B."/>
        </authorList>
    </citation>
    <scope>NUCLEOTIDE SEQUENCE [LARGE SCALE GENOMIC DNA]</scope>
    <source>
        <strain evidence="3">cv. SF193</strain>
        <tissue evidence="1">Leaves</tissue>
    </source>
</reference>
<dbReference type="EMBL" id="CM007900">
    <property type="protein sequence ID" value="OTG08780.1"/>
    <property type="molecule type" value="Genomic_DNA"/>
</dbReference>
<dbReference type="InParanoid" id="A0A251TCB3"/>
<organism evidence="2 3">
    <name type="scientific">Helianthus annuus</name>
    <name type="common">Common sunflower</name>
    <dbReference type="NCBI Taxonomy" id="4232"/>
    <lineage>
        <taxon>Eukaryota</taxon>
        <taxon>Viridiplantae</taxon>
        <taxon>Streptophyta</taxon>
        <taxon>Embryophyta</taxon>
        <taxon>Tracheophyta</taxon>
        <taxon>Spermatophyta</taxon>
        <taxon>Magnoliopsida</taxon>
        <taxon>eudicotyledons</taxon>
        <taxon>Gunneridae</taxon>
        <taxon>Pentapetalae</taxon>
        <taxon>asterids</taxon>
        <taxon>campanulids</taxon>
        <taxon>Asterales</taxon>
        <taxon>Asteraceae</taxon>
        <taxon>Asteroideae</taxon>
        <taxon>Heliantheae alliance</taxon>
        <taxon>Heliantheae</taxon>
        <taxon>Helianthus</taxon>
    </lineage>
</organism>
<dbReference type="Gramene" id="mRNA:HanXRQr2_Chr11g0508371">
    <property type="protein sequence ID" value="mRNA:HanXRQr2_Chr11g0508371"/>
    <property type="gene ID" value="HanXRQr2_Chr11g0508371"/>
</dbReference>
<dbReference type="Proteomes" id="UP000215914">
    <property type="component" value="Chromosome 11"/>
</dbReference>
<protein>
    <submittedName>
        <fullName evidence="2">Uncharacterized protein</fullName>
    </submittedName>
</protein>
<dbReference type="AlphaFoldDB" id="A0A251TCB3"/>
<reference evidence="2" key="2">
    <citation type="submission" date="2017-02" db="EMBL/GenBank/DDBJ databases">
        <title>Sunflower complete genome.</title>
        <authorList>
            <person name="Langlade N."/>
            <person name="Munos S."/>
        </authorList>
    </citation>
    <scope>NUCLEOTIDE SEQUENCE [LARGE SCALE GENOMIC DNA]</scope>
    <source>
        <tissue evidence="2">Leaves</tissue>
    </source>
</reference>
<evidence type="ECO:0000313" key="3">
    <source>
        <dbReference type="Proteomes" id="UP000215914"/>
    </source>
</evidence>
<evidence type="ECO:0000313" key="1">
    <source>
        <dbReference type="EMBL" id="KAF5783475.1"/>
    </source>
</evidence>
<evidence type="ECO:0000313" key="2">
    <source>
        <dbReference type="EMBL" id="OTG08780.1"/>
    </source>
</evidence>
<accession>A0A251TCB3</accession>
<reference evidence="1" key="3">
    <citation type="submission" date="2020-06" db="EMBL/GenBank/DDBJ databases">
        <title>Helianthus annuus Genome sequencing and assembly Release 2.</title>
        <authorList>
            <person name="Gouzy J."/>
            <person name="Langlade N."/>
            <person name="Munos S."/>
        </authorList>
    </citation>
    <scope>NUCLEOTIDE SEQUENCE</scope>
    <source>
        <tissue evidence="1">Leaves</tissue>
    </source>
</reference>